<dbReference type="STRING" id="930992.A0A0C9ZJ28"/>
<dbReference type="InParanoid" id="A0A0C9ZJ28"/>
<accession>A0A0C9ZJ28</accession>
<name>A0A0C9ZJ28_9AGAM</name>
<keyword evidence="2" id="KW-1185">Reference proteome</keyword>
<reference evidence="2" key="2">
    <citation type="submission" date="2015-01" db="EMBL/GenBank/DDBJ databases">
        <title>Evolutionary Origins and Diversification of the Mycorrhizal Mutualists.</title>
        <authorList>
            <consortium name="DOE Joint Genome Institute"/>
            <consortium name="Mycorrhizal Genomics Consortium"/>
            <person name="Kohler A."/>
            <person name="Kuo A."/>
            <person name="Nagy L.G."/>
            <person name="Floudas D."/>
            <person name="Copeland A."/>
            <person name="Barry K.W."/>
            <person name="Cichocki N."/>
            <person name="Veneault-Fourrey C."/>
            <person name="LaButti K."/>
            <person name="Lindquist E.A."/>
            <person name="Lipzen A."/>
            <person name="Lundell T."/>
            <person name="Morin E."/>
            <person name="Murat C."/>
            <person name="Riley R."/>
            <person name="Ohm R."/>
            <person name="Sun H."/>
            <person name="Tunlid A."/>
            <person name="Henrissat B."/>
            <person name="Grigoriev I.V."/>
            <person name="Hibbett D.S."/>
            <person name="Martin F."/>
        </authorList>
    </citation>
    <scope>NUCLEOTIDE SEQUENCE [LARGE SCALE GENOMIC DNA]</scope>
    <source>
        <strain evidence="2">UH-Slu-Lm8-n1</strain>
    </source>
</reference>
<dbReference type="EMBL" id="KN835451">
    <property type="protein sequence ID" value="KIK37440.1"/>
    <property type="molecule type" value="Genomic_DNA"/>
</dbReference>
<proteinExistence type="predicted"/>
<protein>
    <submittedName>
        <fullName evidence="1">Uncharacterized protein</fullName>
    </submittedName>
</protein>
<dbReference type="Proteomes" id="UP000054485">
    <property type="component" value="Unassembled WGS sequence"/>
</dbReference>
<reference evidence="1 2" key="1">
    <citation type="submission" date="2014-04" db="EMBL/GenBank/DDBJ databases">
        <authorList>
            <consortium name="DOE Joint Genome Institute"/>
            <person name="Kuo A."/>
            <person name="Ruytinx J."/>
            <person name="Rineau F."/>
            <person name="Colpaert J."/>
            <person name="Kohler A."/>
            <person name="Nagy L.G."/>
            <person name="Floudas D."/>
            <person name="Copeland A."/>
            <person name="Barry K.W."/>
            <person name="Cichocki N."/>
            <person name="Veneault-Fourrey C."/>
            <person name="LaButti K."/>
            <person name="Lindquist E.A."/>
            <person name="Lipzen A."/>
            <person name="Lundell T."/>
            <person name="Morin E."/>
            <person name="Murat C."/>
            <person name="Sun H."/>
            <person name="Tunlid A."/>
            <person name="Henrissat B."/>
            <person name="Grigoriev I.V."/>
            <person name="Hibbett D.S."/>
            <person name="Martin F."/>
            <person name="Nordberg H.P."/>
            <person name="Cantor M.N."/>
            <person name="Hua S.X."/>
        </authorList>
    </citation>
    <scope>NUCLEOTIDE SEQUENCE [LARGE SCALE GENOMIC DNA]</scope>
    <source>
        <strain evidence="1 2">UH-Slu-Lm8-n1</strain>
    </source>
</reference>
<dbReference type="HOGENOM" id="CLU_1349689_0_0_1"/>
<sequence length="203" mass="22997">MLKHSGRGHNPKGVDATVEGECAMLCPACPHLSKNLLDNWENAPWVKYWMYTFSSHGWTYFVKEAGYKEFLAEKIGVVQEKSTCLSHNAVNMTDTKTKWGLAATGLGTIDYRKLKEAVPKCVDHQAALKDLEEGFKVEYGDVLEQWRLQVEAWENDQSQLNPFERNADVITLASVWLALAKEEEQSMQSSAPSHFMRIAPLVY</sequence>
<dbReference type="OrthoDB" id="3257768at2759"/>
<evidence type="ECO:0000313" key="1">
    <source>
        <dbReference type="EMBL" id="KIK37440.1"/>
    </source>
</evidence>
<organism evidence="1 2">
    <name type="scientific">Suillus luteus UH-Slu-Lm8-n1</name>
    <dbReference type="NCBI Taxonomy" id="930992"/>
    <lineage>
        <taxon>Eukaryota</taxon>
        <taxon>Fungi</taxon>
        <taxon>Dikarya</taxon>
        <taxon>Basidiomycota</taxon>
        <taxon>Agaricomycotina</taxon>
        <taxon>Agaricomycetes</taxon>
        <taxon>Agaricomycetidae</taxon>
        <taxon>Boletales</taxon>
        <taxon>Suillineae</taxon>
        <taxon>Suillaceae</taxon>
        <taxon>Suillus</taxon>
    </lineage>
</organism>
<dbReference type="AlphaFoldDB" id="A0A0C9ZJ28"/>
<evidence type="ECO:0000313" key="2">
    <source>
        <dbReference type="Proteomes" id="UP000054485"/>
    </source>
</evidence>
<gene>
    <name evidence="1" type="ORF">CY34DRAFT_15707</name>
</gene>